<dbReference type="SUPFAM" id="SSF48264">
    <property type="entry name" value="Cytochrome P450"/>
    <property type="match status" value="1"/>
</dbReference>
<dbReference type="InterPro" id="IPR001128">
    <property type="entry name" value="Cyt_P450"/>
</dbReference>
<dbReference type="EMBL" id="PNBA02000012">
    <property type="protein sequence ID" value="KAG6405901.1"/>
    <property type="molecule type" value="Genomic_DNA"/>
</dbReference>
<name>A0A8X8X5P2_SALSN</name>
<evidence type="ECO:0000256" key="5">
    <source>
        <dbReference type="ARBA" id="ARBA00023004"/>
    </source>
</evidence>
<reference evidence="7" key="2">
    <citation type="submission" date="2020-08" db="EMBL/GenBank/DDBJ databases">
        <title>Plant Genome Project.</title>
        <authorList>
            <person name="Zhang R.-G."/>
        </authorList>
    </citation>
    <scope>NUCLEOTIDE SEQUENCE</scope>
    <source>
        <strain evidence="7">Huo1</strain>
        <tissue evidence="7">Leaf</tissue>
    </source>
</reference>
<dbReference type="Gene3D" id="1.10.630.10">
    <property type="entry name" value="Cytochrome P450"/>
    <property type="match status" value="1"/>
</dbReference>
<evidence type="ECO:0000313" key="8">
    <source>
        <dbReference type="Proteomes" id="UP000298416"/>
    </source>
</evidence>
<evidence type="ECO:0000256" key="2">
    <source>
        <dbReference type="ARBA" id="ARBA00010617"/>
    </source>
</evidence>
<sequence>MRLLPTAYLKSHRLYDKLTQVLAENKGTILCKTSWYTNVDTLVTSDPRNVHHILNSNFSNYQRGSEFRKAFDFLGEAVFVKDIKEWKLDKKLTYGFFKESHFQTSMPKIIRHTLEQGLVPVLRHASEHHQVFTRYMIDATCLMATGFDTASLRVGFPHCPLMQATDDMADAVFWRNVLPERAWKLQSFLNIGTEKGMARACTDINQIVDDFLSTEHRQIGDDYFDVLNFYRTGGGDEETPKKEFLAANIMTLFFAARDTSAAILTWFFYLINSSNPKSKKAILEEIDCFFPSTDIFPKAEDLGKMVYLHCALSESLRLYPPAPVIMRDPARDDVLPSGHRVGRSTRIVICAYAMGREAGIWGEDCAEFRPERWMGKEGGVRHVASHNFLAFGSGPWACPGREMAFNRMKAVVATVLRNFEVEVLEGQSVSPSVSAFLTVKNGLKASVSLRSI</sequence>
<keyword evidence="3 6" id="KW-0479">Metal-binding</keyword>
<protein>
    <recommendedName>
        <fullName evidence="9">Fatty acid omega-hydroxylase</fullName>
    </recommendedName>
</protein>
<evidence type="ECO:0000256" key="6">
    <source>
        <dbReference type="PIRSR" id="PIRSR602403-1"/>
    </source>
</evidence>
<dbReference type="InterPro" id="IPR036396">
    <property type="entry name" value="Cyt_P450_sf"/>
</dbReference>
<dbReference type="AlphaFoldDB" id="A0A8X8X5P2"/>
<evidence type="ECO:0000256" key="1">
    <source>
        <dbReference type="ARBA" id="ARBA00001971"/>
    </source>
</evidence>
<proteinExistence type="inferred from homology"/>
<dbReference type="PANTHER" id="PTHR24296">
    <property type="entry name" value="CYTOCHROME P450"/>
    <property type="match status" value="1"/>
</dbReference>
<evidence type="ECO:0000313" key="7">
    <source>
        <dbReference type="EMBL" id="KAG6405901.1"/>
    </source>
</evidence>
<keyword evidence="4" id="KW-0560">Oxidoreductase</keyword>
<evidence type="ECO:0000256" key="3">
    <source>
        <dbReference type="ARBA" id="ARBA00022723"/>
    </source>
</evidence>
<feature type="binding site" description="axial binding residue" evidence="6">
    <location>
        <position position="398"/>
    </location>
    <ligand>
        <name>heme</name>
        <dbReference type="ChEBI" id="CHEBI:30413"/>
    </ligand>
    <ligandPart>
        <name>Fe</name>
        <dbReference type="ChEBI" id="CHEBI:18248"/>
    </ligandPart>
</feature>
<keyword evidence="8" id="KW-1185">Reference proteome</keyword>
<dbReference type="GO" id="GO:0020037">
    <property type="term" value="F:heme binding"/>
    <property type="evidence" value="ECO:0007669"/>
    <property type="project" value="InterPro"/>
</dbReference>
<dbReference type="Proteomes" id="UP000298416">
    <property type="component" value="Unassembled WGS sequence"/>
</dbReference>
<comment type="similarity">
    <text evidence="2">Belongs to the cytochrome P450 family.</text>
</comment>
<gene>
    <name evidence="7" type="ORF">SASPL_133495</name>
</gene>
<organism evidence="7">
    <name type="scientific">Salvia splendens</name>
    <name type="common">Scarlet sage</name>
    <dbReference type="NCBI Taxonomy" id="180675"/>
    <lineage>
        <taxon>Eukaryota</taxon>
        <taxon>Viridiplantae</taxon>
        <taxon>Streptophyta</taxon>
        <taxon>Embryophyta</taxon>
        <taxon>Tracheophyta</taxon>
        <taxon>Spermatophyta</taxon>
        <taxon>Magnoliopsida</taxon>
        <taxon>eudicotyledons</taxon>
        <taxon>Gunneridae</taxon>
        <taxon>Pentapetalae</taxon>
        <taxon>asterids</taxon>
        <taxon>lamiids</taxon>
        <taxon>Lamiales</taxon>
        <taxon>Lamiaceae</taxon>
        <taxon>Nepetoideae</taxon>
        <taxon>Mentheae</taxon>
        <taxon>Salviinae</taxon>
        <taxon>Salvia</taxon>
        <taxon>Salvia subgen. Calosphace</taxon>
        <taxon>core Calosphace</taxon>
    </lineage>
</organism>
<dbReference type="GO" id="GO:0016705">
    <property type="term" value="F:oxidoreductase activity, acting on paired donors, with incorporation or reduction of molecular oxygen"/>
    <property type="evidence" value="ECO:0007669"/>
    <property type="project" value="InterPro"/>
</dbReference>
<keyword evidence="5 6" id="KW-0408">Iron</keyword>
<evidence type="ECO:0000256" key="4">
    <source>
        <dbReference type="ARBA" id="ARBA00023002"/>
    </source>
</evidence>
<dbReference type="Pfam" id="PF00067">
    <property type="entry name" value="p450"/>
    <property type="match status" value="1"/>
</dbReference>
<dbReference type="InterPro" id="IPR002403">
    <property type="entry name" value="Cyt_P450_E_grp-IV"/>
</dbReference>
<dbReference type="GO" id="GO:0005506">
    <property type="term" value="F:iron ion binding"/>
    <property type="evidence" value="ECO:0007669"/>
    <property type="project" value="InterPro"/>
</dbReference>
<evidence type="ECO:0008006" key="9">
    <source>
        <dbReference type="Google" id="ProtNLM"/>
    </source>
</evidence>
<accession>A0A8X8X5P2</accession>
<dbReference type="GO" id="GO:0004497">
    <property type="term" value="F:monooxygenase activity"/>
    <property type="evidence" value="ECO:0007669"/>
    <property type="project" value="InterPro"/>
</dbReference>
<dbReference type="PRINTS" id="PR00385">
    <property type="entry name" value="P450"/>
</dbReference>
<dbReference type="PRINTS" id="PR00465">
    <property type="entry name" value="EP450IV"/>
</dbReference>
<keyword evidence="6" id="KW-0349">Heme</keyword>
<reference evidence="7" key="1">
    <citation type="submission" date="2018-01" db="EMBL/GenBank/DDBJ databases">
        <authorList>
            <person name="Mao J.F."/>
        </authorList>
    </citation>
    <scope>NUCLEOTIDE SEQUENCE</scope>
    <source>
        <strain evidence="7">Huo1</strain>
        <tissue evidence="7">Leaf</tissue>
    </source>
</reference>
<comment type="cofactor">
    <cofactor evidence="1 6">
        <name>heme</name>
        <dbReference type="ChEBI" id="CHEBI:30413"/>
    </cofactor>
</comment>
<comment type="caution">
    <text evidence="7">The sequence shown here is derived from an EMBL/GenBank/DDBJ whole genome shotgun (WGS) entry which is preliminary data.</text>
</comment>